<name>A0A1B0C090_9MUSC</name>
<dbReference type="EMBL" id="JXJN01023493">
    <property type="status" value="NOT_ANNOTATED_CDS"/>
    <property type="molecule type" value="Genomic_DNA"/>
</dbReference>
<evidence type="ECO:0008006" key="4">
    <source>
        <dbReference type="Google" id="ProtNLM"/>
    </source>
</evidence>
<proteinExistence type="predicted"/>
<evidence type="ECO:0000313" key="2">
    <source>
        <dbReference type="EnsemblMetazoa" id="GPPI045725-PA"/>
    </source>
</evidence>
<dbReference type="EnsemblMetazoa" id="GPPI045725-RA">
    <property type="protein sequence ID" value="GPPI045725-PA"/>
    <property type="gene ID" value="GPPI045725"/>
</dbReference>
<protein>
    <recommendedName>
        <fullName evidence="4">Shugoshin C-terminal domain-containing protein</fullName>
    </recommendedName>
</protein>
<evidence type="ECO:0000313" key="3">
    <source>
        <dbReference type="Proteomes" id="UP000092460"/>
    </source>
</evidence>
<feature type="compositionally biased region" description="Acidic residues" evidence="1">
    <location>
        <begin position="138"/>
        <end position="152"/>
    </location>
</feature>
<accession>A0A1B0C090</accession>
<evidence type="ECO:0000256" key="1">
    <source>
        <dbReference type="SAM" id="MobiDB-lite"/>
    </source>
</evidence>
<feature type="compositionally biased region" description="Basic and acidic residues" evidence="1">
    <location>
        <begin position="153"/>
        <end position="167"/>
    </location>
</feature>
<feature type="region of interest" description="Disordered" evidence="1">
    <location>
        <begin position="313"/>
        <end position="381"/>
    </location>
</feature>
<feature type="region of interest" description="Disordered" evidence="1">
    <location>
        <begin position="125"/>
        <end position="213"/>
    </location>
</feature>
<reference evidence="3" key="1">
    <citation type="submission" date="2015-01" db="EMBL/GenBank/DDBJ databases">
        <authorList>
            <person name="Aksoy S."/>
            <person name="Warren W."/>
            <person name="Wilson R.K."/>
        </authorList>
    </citation>
    <scope>NUCLEOTIDE SEQUENCE [LARGE SCALE GENOMIC DNA]</scope>
    <source>
        <strain evidence="3">IAEA</strain>
    </source>
</reference>
<organism evidence="2 3">
    <name type="scientific">Glossina palpalis gambiensis</name>
    <dbReference type="NCBI Taxonomy" id="67801"/>
    <lineage>
        <taxon>Eukaryota</taxon>
        <taxon>Metazoa</taxon>
        <taxon>Ecdysozoa</taxon>
        <taxon>Arthropoda</taxon>
        <taxon>Hexapoda</taxon>
        <taxon>Insecta</taxon>
        <taxon>Pterygota</taxon>
        <taxon>Neoptera</taxon>
        <taxon>Endopterygota</taxon>
        <taxon>Diptera</taxon>
        <taxon>Brachycera</taxon>
        <taxon>Muscomorpha</taxon>
        <taxon>Hippoboscoidea</taxon>
        <taxon>Glossinidae</taxon>
        <taxon>Glossina</taxon>
    </lineage>
</organism>
<keyword evidence="3" id="KW-1185">Reference proteome</keyword>
<feature type="compositionally biased region" description="Acidic residues" evidence="1">
    <location>
        <begin position="171"/>
        <end position="184"/>
    </location>
</feature>
<dbReference type="STRING" id="67801.A0A1B0C090"/>
<dbReference type="VEuPathDB" id="VectorBase:GPPI045725"/>
<feature type="compositionally biased region" description="Basic and acidic residues" evidence="1">
    <location>
        <begin position="194"/>
        <end position="208"/>
    </location>
</feature>
<dbReference type="Proteomes" id="UP000092460">
    <property type="component" value="Unassembled WGS sequence"/>
</dbReference>
<sequence>MFGFMENMENYKVVNRELVETVQKMRITIGDLQKEICSLRQQLLANNEEGLILKRRCRYLGIQLLQDVGTSDSEIVQYLKTQAFQKDVLAEITNNSTILEKRHSSEMALELRRSSALFHHEELLRNASPTISGHNSDDGENSDEEIDQEMEDLDGKRESQDKEKKISSDTIFEEDENEVCECDESLLKDSSNTSDKENSLDATPREENPSQMPLKELRNALGKPKRLTLSLEDFRDNALIMKTTDSKCAACFSFKDDFAVVTRERNLLENESIQEPRNCNCRFNKESDSLKFPCQTISYESLTSIKFDENELTNSTPCAPRIENSYKQTESDHTENGTNESGIGKSRPSRKCKPVNLAEPLRNTKLRNEKPTLRRRSKRKK</sequence>
<dbReference type="AlphaFoldDB" id="A0A1B0C090"/>
<reference evidence="2" key="2">
    <citation type="submission" date="2020-05" db="UniProtKB">
        <authorList>
            <consortium name="EnsemblMetazoa"/>
        </authorList>
    </citation>
    <scope>IDENTIFICATION</scope>
    <source>
        <strain evidence="2">IAEA</strain>
    </source>
</reference>